<protein>
    <submittedName>
        <fullName evidence="14">Siderophore receptor protein</fullName>
    </submittedName>
</protein>
<evidence type="ECO:0000313" key="15">
    <source>
        <dbReference type="Proteomes" id="UP000445000"/>
    </source>
</evidence>
<evidence type="ECO:0000256" key="10">
    <source>
        <dbReference type="PROSITE-ProRule" id="PRU01360"/>
    </source>
</evidence>
<organism evidence="14 15">
    <name type="scientific">Steroidobacter agaridevorans</name>
    <dbReference type="NCBI Taxonomy" id="2695856"/>
    <lineage>
        <taxon>Bacteria</taxon>
        <taxon>Pseudomonadati</taxon>
        <taxon>Pseudomonadota</taxon>
        <taxon>Gammaproteobacteria</taxon>
        <taxon>Steroidobacterales</taxon>
        <taxon>Steroidobacteraceae</taxon>
        <taxon>Steroidobacter</taxon>
    </lineage>
</organism>
<dbReference type="GO" id="GO:0009279">
    <property type="term" value="C:cell outer membrane"/>
    <property type="evidence" value="ECO:0007669"/>
    <property type="project" value="UniProtKB-SubCell"/>
</dbReference>
<comment type="subcellular location">
    <subcellularLocation>
        <location evidence="1 10">Cell outer membrane</location>
        <topology evidence="1 10">Multi-pass membrane protein</topology>
    </subcellularLocation>
</comment>
<dbReference type="InterPro" id="IPR000531">
    <property type="entry name" value="Beta-barrel_TonB"/>
</dbReference>
<evidence type="ECO:0000256" key="2">
    <source>
        <dbReference type="ARBA" id="ARBA00022448"/>
    </source>
</evidence>
<evidence type="ECO:0000256" key="6">
    <source>
        <dbReference type="ARBA" id="ARBA00023065"/>
    </source>
</evidence>
<keyword evidence="2 10" id="KW-0813">Transport</keyword>
<dbReference type="InterPro" id="IPR039426">
    <property type="entry name" value="TonB-dep_rcpt-like"/>
</dbReference>
<feature type="domain" description="TonB-dependent receptor plug" evidence="13">
    <location>
        <begin position="45"/>
        <end position="150"/>
    </location>
</feature>
<dbReference type="Pfam" id="PF07715">
    <property type="entry name" value="Plug"/>
    <property type="match status" value="1"/>
</dbReference>
<gene>
    <name evidence="14" type="ORF">GCM10011487_12870</name>
</gene>
<dbReference type="Proteomes" id="UP000445000">
    <property type="component" value="Unassembled WGS sequence"/>
</dbReference>
<keyword evidence="15" id="KW-1185">Reference proteome</keyword>
<dbReference type="InterPro" id="IPR037066">
    <property type="entry name" value="Plug_dom_sf"/>
</dbReference>
<keyword evidence="4 10" id="KW-0812">Transmembrane</keyword>
<evidence type="ECO:0000259" key="12">
    <source>
        <dbReference type="Pfam" id="PF00593"/>
    </source>
</evidence>
<dbReference type="Gene3D" id="2.40.170.20">
    <property type="entry name" value="TonB-dependent receptor, beta-barrel domain"/>
    <property type="match status" value="1"/>
</dbReference>
<comment type="similarity">
    <text evidence="10 11">Belongs to the TonB-dependent receptor family.</text>
</comment>
<evidence type="ECO:0000256" key="3">
    <source>
        <dbReference type="ARBA" id="ARBA00022452"/>
    </source>
</evidence>
<evidence type="ECO:0000256" key="8">
    <source>
        <dbReference type="ARBA" id="ARBA00023136"/>
    </source>
</evidence>
<dbReference type="PROSITE" id="PS52016">
    <property type="entry name" value="TONB_DEPENDENT_REC_3"/>
    <property type="match status" value="1"/>
</dbReference>
<keyword evidence="8 10" id="KW-0472">Membrane</keyword>
<dbReference type="InterPro" id="IPR036942">
    <property type="entry name" value="Beta-barrel_TonB_sf"/>
</dbReference>
<evidence type="ECO:0000256" key="1">
    <source>
        <dbReference type="ARBA" id="ARBA00004571"/>
    </source>
</evidence>
<reference evidence="15" key="1">
    <citation type="submission" date="2020-01" db="EMBL/GenBank/DDBJ databases">
        <title>'Steroidobacter agaridevorans' sp. nov., agar-degrading bacteria isolated from rhizosphere soils.</title>
        <authorList>
            <person name="Ikenaga M."/>
            <person name="Kataoka M."/>
            <person name="Murouchi A."/>
            <person name="Katsuragi S."/>
            <person name="Sakai M."/>
        </authorList>
    </citation>
    <scope>NUCLEOTIDE SEQUENCE [LARGE SCALE GENOMIC DNA]</scope>
    <source>
        <strain evidence="15">YU21-B</strain>
    </source>
</reference>
<keyword evidence="3 10" id="KW-1134">Transmembrane beta strand</keyword>
<evidence type="ECO:0000256" key="11">
    <source>
        <dbReference type="RuleBase" id="RU003357"/>
    </source>
</evidence>
<proteinExistence type="inferred from homology"/>
<evidence type="ECO:0000256" key="9">
    <source>
        <dbReference type="ARBA" id="ARBA00023237"/>
    </source>
</evidence>
<keyword evidence="6" id="KW-0406">Ion transport</keyword>
<dbReference type="RefSeq" id="WP_161810975.1">
    <property type="nucleotide sequence ID" value="NZ_BLJN01000001.1"/>
</dbReference>
<dbReference type="PANTHER" id="PTHR30069:SF53">
    <property type="entry name" value="COLICIN I RECEPTOR-RELATED"/>
    <property type="match status" value="1"/>
</dbReference>
<evidence type="ECO:0000256" key="4">
    <source>
        <dbReference type="ARBA" id="ARBA00022692"/>
    </source>
</evidence>
<dbReference type="InterPro" id="IPR012910">
    <property type="entry name" value="Plug_dom"/>
</dbReference>
<dbReference type="AlphaFoldDB" id="A0A829Y7Q4"/>
<dbReference type="SUPFAM" id="SSF56935">
    <property type="entry name" value="Porins"/>
    <property type="match status" value="1"/>
</dbReference>
<keyword evidence="7 11" id="KW-0798">TonB box</keyword>
<feature type="domain" description="TonB-dependent receptor-like beta-barrel" evidence="12">
    <location>
        <begin position="307"/>
        <end position="732"/>
    </location>
</feature>
<dbReference type="Gene3D" id="2.170.130.10">
    <property type="entry name" value="TonB-dependent receptor, plug domain"/>
    <property type="match status" value="1"/>
</dbReference>
<evidence type="ECO:0000313" key="14">
    <source>
        <dbReference type="EMBL" id="GFE79287.1"/>
    </source>
</evidence>
<name>A0A829Y7Q4_9GAMM</name>
<keyword evidence="14" id="KW-0675">Receptor</keyword>
<dbReference type="GO" id="GO:0015344">
    <property type="term" value="F:siderophore uptake transmembrane transporter activity"/>
    <property type="evidence" value="ECO:0007669"/>
    <property type="project" value="TreeGrafter"/>
</dbReference>
<accession>A0A829Y7Q4</accession>
<evidence type="ECO:0000256" key="7">
    <source>
        <dbReference type="ARBA" id="ARBA00023077"/>
    </source>
</evidence>
<dbReference type="Pfam" id="PF00593">
    <property type="entry name" value="TonB_dep_Rec_b-barrel"/>
    <property type="match status" value="1"/>
</dbReference>
<evidence type="ECO:0000256" key="5">
    <source>
        <dbReference type="ARBA" id="ARBA00022729"/>
    </source>
</evidence>
<dbReference type="GO" id="GO:0044718">
    <property type="term" value="P:siderophore transmembrane transport"/>
    <property type="evidence" value="ECO:0007669"/>
    <property type="project" value="TreeGrafter"/>
</dbReference>
<dbReference type="PANTHER" id="PTHR30069">
    <property type="entry name" value="TONB-DEPENDENT OUTER MEMBRANE RECEPTOR"/>
    <property type="match status" value="1"/>
</dbReference>
<evidence type="ECO:0000259" key="13">
    <source>
        <dbReference type="Pfam" id="PF07715"/>
    </source>
</evidence>
<dbReference type="EMBL" id="BLJN01000001">
    <property type="protein sequence ID" value="GFE79287.1"/>
    <property type="molecule type" value="Genomic_DNA"/>
</dbReference>
<keyword evidence="9 10" id="KW-0998">Cell outer membrane</keyword>
<sequence>MLLTPLALAGPAPAQTILQPEDSHLEEMLVTARKSATAALPINVAADSVERSQIEAMNVINAEDALRYVSNVQIRKRYIGDANGAPASRGTSAPQAARSHVLMDGIPISNLLGSGFLFAPKWGLLAPDEIESIDVMYGPFSALYSGNTLGTGIFVTTHMPDDFEMSLGALDAYQNFRGYDTDLSLNNQRYDASIGSRVGNVSWAVYANHLEVEGNPANFLTIPVSTGTPVSATTPVDSIAAGGAIREIDAGGIDRYLFGTTSTFDDRTDVVKGKLKWDIDADTRLFATLAYQEASSKLLDHESYLRDASGDPILRGRVRIDDRVFNLNNLSILQLNVTTSRNLLAGATLQKRFDRHWLIEASASGFDVLDGDVRTATMANVPNGQINETDDQGWRNGAVRAIYTPATAHWLGKTIVFGTDYGRYWNQNTAYQSPNWRAGTHGALAERNRGETRQTALFGESTWGPSPAVDVTLGLRYEDWQASDGLRTLGALSIDYPERKEQKWSPKAALTWRTTPDLTLQARAAKAYRFPTVTELFQSRTTGGYLVQSDPNLKPEDATTFDVSLTRRFAIAGGRARASAAIFSEDVSDAIFNQYNVFQQATFNTSIGRVLTRGLELNLAAFGMLAERFDLDANLVYQRSEIRENSNNPATVGNDFPRIPNWRGKVLATWRPLEPLSASVGLAYEGRQYNLIDNSDDRSGGYGYMSEYFLVDVKASYRFAGNVEASLGIDNVTDELVYYYHPYPRRTYSASLRWRM</sequence>
<comment type="caution">
    <text evidence="14">The sequence shown here is derived from an EMBL/GenBank/DDBJ whole genome shotgun (WGS) entry which is preliminary data.</text>
</comment>
<keyword evidence="5" id="KW-0732">Signal</keyword>